<dbReference type="InterPro" id="IPR046175">
    <property type="entry name" value="DUF6177"/>
</dbReference>
<gene>
    <name evidence="1" type="ORF">H1R13_25910</name>
</gene>
<name>A0A7X1I832_9ACTN</name>
<dbReference type="AlphaFoldDB" id="A0A7X1I832"/>
<dbReference type="Pfam" id="PF19674">
    <property type="entry name" value="DUF6177"/>
    <property type="match status" value="1"/>
</dbReference>
<dbReference type="RefSeq" id="WP_185948022.1">
    <property type="nucleotide sequence ID" value="NZ_JACMHY010000011.1"/>
</dbReference>
<reference evidence="1 2" key="1">
    <citation type="submission" date="2020-08" db="EMBL/GenBank/DDBJ databases">
        <title>Whole-Genome Sequence of French Clinical Streptomyces mexicanus Strain Q0842.</title>
        <authorList>
            <person name="Boxberger M."/>
            <person name="La Scola B."/>
        </authorList>
    </citation>
    <scope>NUCLEOTIDE SEQUENCE [LARGE SCALE GENOMIC DNA]</scope>
    <source>
        <strain evidence="1 2">Marseille-Q0842</strain>
    </source>
</reference>
<organism evidence="1 2">
    <name type="scientific">Streptomyces mexicanus</name>
    <dbReference type="NCBI Taxonomy" id="178566"/>
    <lineage>
        <taxon>Bacteria</taxon>
        <taxon>Bacillati</taxon>
        <taxon>Actinomycetota</taxon>
        <taxon>Actinomycetes</taxon>
        <taxon>Kitasatosporales</taxon>
        <taxon>Streptomycetaceae</taxon>
        <taxon>Streptomyces</taxon>
    </lineage>
</organism>
<evidence type="ECO:0000313" key="1">
    <source>
        <dbReference type="EMBL" id="MBC2868273.1"/>
    </source>
</evidence>
<sequence>MTKDVIALTERMPDAWSVLAGLLAGGPDLHVRSAAEGAVVQLCDAEGRPLVSIEAPLQLHVPGEARRLLGATGIDGTQQWWTEARASTAVPGAERLAGAFAARLTALLGGTVWPPDAPGADDPSHPVDTSGITAVPTPAAAQPAVDVLTDKVAVVLQDRPVIAMTGWLSEALRAALQSERALQIVTPRHCRLSLPTGTALTGPPTRWVVQDPDCGYYDGLTGAVLRWRDGAFRTAEDSDGHTPLASAFANAARTGERQLLLRFRTVHQPEAHLVLGGALEAAWQSLAGELPTGWGTAEPANLPWSRRHLTDLAYERAPRPTWTVVVGSADRPALATLRVLRTPEGVEEDVTLAVGFRDGEKPPVSAVADLAAELTARHNLRTLLAQLREARADLTVPPHFERPPVPFGYALGPTEVAEAGPAIAARPPLTTSPVRLGAATRPGYYYPLGDGESVEGWSAFETLLRHLRGTP</sequence>
<keyword evidence="2" id="KW-1185">Reference proteome</keyword>
<comment type="caution">
    <text evidence="1">The sequence shown here is derived from an EMBL/GenBank/DDBJ whole genome shotgun (WGS) entry which is preliminary data.</text>
</comment>
<accession>A0A7X1I832</accession>
<dbReference type="Proteomes" id="UP000517694">
    <property type="component" value="Unassembled WGS sequence"/>
</dbReference>
<dbReference type="EMBL" id="JACMHY010000011">
    <property type="protein sequence ID" value="MBC2868273.1"/>
    <property type="molecule type" value="Genomic_DNA"/>
</dbReference>
<protein>
    <submittedName>
        <fullName evidence="1">Uncharacterized protein</fullName>
    </submittedName>
</protein>
<proteinExistence type="predicted"/>
<evidence type="ECO:0000313" key="2">
    <source>
        <dbReference type="Proteomes" id="UP000517694"/>
    </source>
</evidence>